<dbReference type="EMBL" id="JAVRRF010000008">
    <property type="protein sequence ID" value="KAK5062170.1"/>
    <property type="molecule type" value="Genomic_DNA"/>
</dbReference>
<dbReference type="Proteomes" id="UP001345691">
    <property type="component" value="Unassembled WGS sequence"/>
</dbReference>
<evidence type="ECO:0000313" key="2">
    <source>
        <dbReference type="EMBL" id="KAK5062170.1"/>
    </source>
</evidence>
<protein>
    <submittedName>
        <fullName evidence="2">Uncharacterized protein</fullName>
    </submittedName>
</protein>
<feature type="compositionally biased region" description="Polar residues" evidence="1">
    <location>
        <begin position="56"/>
        <end position="76"/>
    </location>
</feature>
<accession>A0ABR0JE36</accession>
<feature type="compositionally biased region" description="Polar residues" evidence="1">
    <location>
        <begin position="1152"/>
        <end position="1165"/>
    </location>
</feature>
<feature type="region of interest" description="Disordered" evidence="1">
    <location>
        <begin position="51"/>
        <end position="1433"/>
    </location>
</feature>
<feature type="compositionally biased region" description="Basic and acidic residues" evidence="1">
    <location>
        <begin position="342"/>
        <end position="360"/>
    </location>
</feature>
<feature type="compositionally biased region" description="Acidic residues" evidence="1">
    <location>
        <begin position="300"/>
        <end position="317"/>
    </location>
</feature>
<proteinExistence type="predicted"/>
<keyword evidence="3" id="KW-1185">Reference proteome</keyword>
<feature type="compositionally biased region" description="Polar residues" evidence="1">
    <location>
        <begin position="731"/>
        <end position="751"/>
    </location>
</feature>
<organism evidence="2 3">
    <name type="scientific">Exophiala sideris</name>
    <dbReference type="NCBI Taxonomy" id="1016849"/>
    <lineage>
        <taxon>Eukaryota</taxon>
        <taxon>Fungi</taxon>
        <taxon>Dikarya</taxon>
        <taxon>Ascomycota</taxon>
        <taxon>Pezizomycotina</taxon>
        <taxon>Eurotiomycetes</taxon>
        <taxon>Chaetothyriomycetidae</taxon>
        <taxon>Chaetothyriales</taxon>
        <taxon>Herpotrichiellaceae</taxon>
        <taxon>Exophiala</taxon>
    </lineage>
</organism>
<feature type="compositionally biased region" description="Basic and acidic residues" evidence="1">
    <location>
        <begin position="483"/>
        <end position="501"/>
    </location>
</feature>
<feature type="compositionally biased region" description="Polar residues" evidence="1">
    <location>
        <begin position="442"/>
        <end position="465"/>
    </location>
</feature>
<reference evidence="2 3" key="1">
    <citation type="submission" date="2023-08" db="EMBL/GenBank/DDBJ databases">
        <title>Black Yeasts Isolated from many extreme environments.</title>
        <authorList>
            <person name="Coleine C."/>
            <person name="Stajich J.E."/>
            <person name="Selbmann L."/>
        </authorList>
    </citation>
    <scope>NUCLEOTIDE SEQUENCE [LARGE SCALE GENOMIC DNA]</scope>
    <source>
        <strain evidence="2 3">CCFEE 6328</strain>
    </source>
</reference>
<evidence type="ECO:0000256" key="1">
    <source>
        <dbReference type="SAM" id="MobiDB-lite"/>
    </source>
</evidence>
<feature type="compositionally biased region" description="Pro residues" evidence="1">
    <location>
        <begin position="217"/>
        <end position="227"/>
    </location>
</feature>
<sequence>MSMFHRRSRSASASRPQNNASASASAHLAASQAFLNNRVSTGQLSASAAATALRTMSPTPTPIDQVQTKRMIQRQASLSTLSGSGRGRSRGGLQRQHSASSMTERTFRTPSPSPSRQPSRPDPAPAPPLPSIPQEYATSPAQPAKKKKRASSHGPAPPRVSSPPLTRPDARAQSVDRYGRVQQQPPTPKQKKSTLPSVNELVRTDSYNSVNFSRPLSPRPQSPPASPALPNGDRPTGASAVKAISPAEAERIQHNLAQTANQPVKKKKKKVLPGSTEGSHLQTGTMASKPVVTPLASGPESDDEVYDDAREEGEEEDRVGKRKNLAALTGEATHFPSADVSPRADSDSDSNADRTREKRAQRASGKLAKQPSVVREDWEGEQQDGVDGTSPSALKPTTFEEPSSVQHATTSAKRATNTANVSRKIEDPGPPPAKSPLRAVPQESQPISSSNEPQTAYAATTNLQVTEPRPPRETSLSPSRSMRFSDRLSSDLTMGKKHEPLPRSVSPAKSALKHHSPSPGGAPGSRARGSSITPSEASDISSASIDGQAKRKKSARVSFDAQPEIVGTSASNEAGESKKGWFGSGKSKPFLTTIPSNDDMEELMKPRPQLPSFGSVRGQKSRDANDTNTTQSPRAPPPSTASTPSKPIYSSVTMDPSPAPSPGVSSDHAVGGILAQEAQRQSNLPLPPEVTSVQGTLSYSDSESDYETERPSFERHSVEIPRKIAAAEEPSVQTPERATNTGQQLTTTDNPANEADVPILQISPPTPAPEQANRDDQWNVAIPGGFPVSREGLAQLESSQRDERNATDAPSTYNGLGIAANDESDSDNDSIYSDTAEHPDELDGTGFGSINAIVDSPVVAGTPTRIASPPESPTKATGGSQSQSMLSAGAWEETQARWRDLAEQTRKPSPLANTEEEQSSIVANTPRQTAPAQQPQQQEQVPQPKSPQVPQGSVAQPRQKRQSAATVAALASIPAAARTVQEGPIIPPRKKKKQGSMQQTTNQGRAGATATGAPFKQSMRTNPPLEAGGSIPKTMRNPNRNSAPVAPQQQQRQAQPPPPMSQPAQPRGNLQKKHLPSAAAASASAPRKAPAPVTRNDSDSDSSFRKARRSKSTSGGAYTMRRSMRGAAEPTMRENSQNRVRSMSPVGRQPFASPSQARTMRTSMRGSGDAPSLRGSVDAKRSSSLFGRNPDRRQESVPPMPTAYSRVVDSDDENDAPRQRGGKFRSRFADDSDDEADYTPVRGIPRRTDEGDSTDLEDSSDEGKRAASRAPSKLQLQIPSDPIPRPGTAEPMSPNTAKKRGLFSRLRGKKNDEALSPVAESPQPPPKVDPTKPSNLGFSSKAERDRMIAQTQARLEASSGQPPPQGKAKLQRRHTPQRGMSDSWPLPPKMADYSNDRPNTADGPPARNGSTRLGQGSMRTQEPVEAFGRSGKKKRFPMLRKAFGLKD</sequence>
<feature type="compositionally biased region" description="Polar residues" evidence="1">
    <location>
        <begin position="276"/>
        <end position="286"/>
    </location>
</feature>
<evidence type="ECO:0000313" key="3">
    <source>
        <dbReference type="Proteomes" id="UP001345691"/>
    </source>
</evidence>
<gene>
    <name evidence="2" type="ORF">LTR69_004528</name>
</gene>
<feature type="compositionally biased region" description="Polar residues" evidence="1">
    <location>
        <begin position="874"/>
        <end position="886"/>
    </location>
</feature>
<feature type="region of interest" description="Disordered" evidence="1">
    <location>
        <begin position="1"/>
        <end position="28"/>
    </location>
</feature>
<comment type="caution">
    <text evidence="2">The sequence shown here is derived from an EMBL/GenBank/DDBJ whole genome shotgun (WGS) entry which is preliminary data.</text>
</comment>
<feature type="compositionally biased region" description="Low complexity" evidence="1">
    <location>
        <begin position="524"/>
        <end position="546"/>
    </location>
</feature>
<feature type="compositionally biased region" description="Low complexity" evidence="1">
    <location>
        <begin position="10"/>
        <end position="28"/>
    </location>
</feature>
<feature type="compositionally biased region" description="Polar residues" evidence="1">
    <location>
        <begin position="400"/>
        <end position="421"/>
    </location>
</feature>
<feature type="compositionally biased region" description="Basic and acidic residues" evidence="1">
    <location>
        <begin position="707"/>
        <end position="726"/>
    </location>
</feature>
<feature type="compositionally biased region" description="Polar residues" evidence="1">
    <location>
        <begin position="1408"/>
        <end position="1420"/>
    </location>
</feature>
<feature type="compositionally biased region" description="Polar residues" evidence="1">
    <location>
        <begin position="95"/>
        <end position="104"/>
    </location>
</feature>
<feature type="compositionally biased region" description="Basic and acidic residues" evidence="1">
    <location>
        <begin position="894"/>
        <end position="906"/>
    </location>
</feature>
<feature type="compositionally biased region" description="Basic residues" evidence="1">
    <location>
        <begin position="1297"/>
        <end position="1308"/>
    </location>
</feature>
<name>A0ABR0JE36_9EURO</name>
<feature type="compositionally biased region" description="Acidic residues" evidence="1">
    <location>
        <begin position="1251"/>
        <end position="1260"/>
    </location>
</feature>
<feature type="compositionally biased region" description="Polar residues" evidence="1">
    <location>
        <begin position="995"/>
        <end position="1004"/>
    </location>
</feature>
<feature type="compositionally biased region" description="Low complexity" evidence="1">
    <location>
        <begin position="1076"/>
        <end position="1092"/>
    </location>
</feature>
<feature type="compositionally biased region" description="Low complexity" evidence="1">
    <location>
        <begin position="926"/>
        <end position="951"/>
    </location>
</feature>
<feature type="compositionally biased region" description="Pro residues" evidence="1">
    <location>
        <begin position="111"/>
        <end position="131"/>
    </location>
</feature>
<feature type="compositionally biased region" description="Low complexity" evidence="1">
    <location>
        <begin position="1043"/>
        <end position="1054"/>
    </location>
</feature>